<accession>A0A6J5RAH2</accession>
<sequence length="61" mass="6758">MDVTVLQMYLQAGMEIYMRHYQATGEHLTAEQVTAQLQAELASGQHQIAAWFAAKGLPVPL</sequence>
<dbReference type="EMBL" id="LR797148">
    <property type="protein sequence ID" value="CAB4190688.1"/>
    <property type="molecule type" value="Genomic_DNA"/>
</dbReference>
<protein>
    <submittedName>
        <fullName evidence="1">Uncharacterized protein</fullName>
    </submittedName>
</protein>
<gene>
    <name evidence="1" type="ORF">UFOVP1196_90</name>
</gene>
<evidence type="ECO:0000313" key="1">
    <source>
        <dbReference type="EMBL" id="CAB4190688.1"/>
    </source>
</evidence>
<proteinExistence type="predicted"/>
<reference evidence="1" key="1">
    <citation type="submission" date="2020-05" db="EMBL/GenBank/DDBJ databases">
        <authorList>
            <person name="Chiriac C."/>
            <person name="Salcher M."/>
            <person name="Ghai R."/>
            <person name="Kavagutti S V."/>
        </authorList>
    </citation>
    <scope>NUCLEOTIDE SEQUENCE</scope>
</reference>
<name>A0A6J5RAH2_9CAUD</name>
<organism evidence="1">
    <name type="scientific">uncultured Caudovirales phage</name>
    <dbReference type="NCBI Taxonomy" id="2100421"/>
    <lineage>
        <taxon>Viruses</taxon>
        <taxon>Duplodnaviria</taxon>
        <taxon>Heunggongvirae</taxon>
        <taxon>Uroviricota</taxon>
        <taxon>Caudoviricetes</taxon>
        <taxon>Peduoviridae</taxon>
        <taxon>Maltschvirus</taxon>
        <taxon>Maltschvirus maltsch</taxon>
    </lineage>
</organism>